<dbReference type="EMBL" id="JACOOH010000007">
    <property type="protein sequence ID" value="MBC5622738.1"/>
    <property type="molecule type" value="Genomic_DNA"/>
</dbReference>
<dbReference type="InterPro" id="IPR011330">
    <property type="entry name" value="Glyco_hydro/deAcase_b/a-brl"/>
</dbReference>
<sequence>MNILTFDIEDWWAYEYYKLGNKVDWLPRLNDYLERILDILEVHGYKATFFILGEMARCAPDVVRKIDRAGHHIGSHSNSHTFLYKFDYAGAEEDTRVGIDSIEQLIGRKITAYRAPAFSISDENKYIFEILHKYGIEIDSSVFPANRSFGGFNNFQTDRPAIVEYNGIRIKEYPIPMVTLCGKSVAYSGGGYFRLFPYGMIRSFVREHDYVMTYFHMKDFDNKQERRYKGWEREPAAIRYFKTYYGLKGSFGKFQKLVKDFEFISLQEADNLFDWQKQRIINI</sequence>
<dbReference type="Proteomes" id="UP000646484">
    <property type="component" value="Unassembled WGS sequence"/>
</dbReference>
<dbReference type="CDD" id="cd10941">
    <property type="entry name" value="CE4_PuuE_HpPgdA_like_2"/>
    <property type="match status" value="1"/>
</dbReference>
<dbReference type="Pfam" id="PF11959">
    <property type="entry name" value="DUF3473"/>
    <property type="match status" value="1"/>
</dbReference>
<proteinExistence type="predicted"/>
<dbReference type="RefSeq" id="WP_186977546.1">
    <property type="nucleotide sequence ID" value="NZ_JACOOH010000007.1"/>
</dbReference>
<dbReference type="Gene3D" id="3.20.20.370">
    <property type="entry name" value="Glycoside hydrolase/deacetylase"/>
    <property type="match status" value="1"/>
</dbReference>
<dbReference type="Pfam" id="PF01522">
    <property type="entry name" value="Polysacc_deac_1"/>
    <property type="match status" value="1"/>
</dbReference>
<dbReference type="InterPro" id="IPR045235">
    <property type="entry name" value="PuuE_HpPgdA-like"/>
</dbReference>
<reference evidence="2 3" key="1">
    <citation type="submission" date="2020-08" db="EMBL/GenBank/DDBJ databases">
        <title>Genome public.</title>
        <authorList>
            <person name="Liu C."/>
            <person name="Sun Q."/>
        </authorList>
    </citation>
    <scope>NUCLEOTIDE SEQUENCE [LARGE SCALE GENOMIC DNA]</scope>
    <source>
        <strain evidence="2 3">NSJ-56</strain>
    </source>
</reference>
<protein>
    <submittedName>
        <fullName evidence="2">Polysaccharide deacetylase family protein</fullName>
    </submittedName>
</protein>
<dbReference type="InterPro" id="IPR022560">
    <property type="entry name" value="DUF3473"/>
</dbReference>
<dbReference type="InterPro" id="IPR002509">
    <property type="entry name" value="NODB_dom"/>
</dbReference>
<evidence type="ECO:0000313" key="3">
    <source>
        <dbReference type="Proteomes" id="UP000646484"/>
    </source>
</evidence>
<keyword evidence="3" id="KW-1185">Reference proteome</keyword>
<dbReference type="PANTHER" id="PTHR10587:SF137">
    <property type="entry name" value="4-DEOXY-4-FORMAMIDO-L-ARABINOSE-PHOSPHOUNDECAPRENOL DEFORMYLASE ARND-RELATED"/>
    <property type="match status" value="1"/>
</dbReference>
<dbReference type="SUPFAM" id="SSF88713">
    <property type="entry name" value="Glycoside hydrolase/deacetylase"/>
    <property type="match status" value="1"/>
</dbReference>
<feature type="domain" description="NodB homology" evidence="1">
    <location>
        <begin position="17"/>
        <end position="283"/>
    </location>
</feature>
<evidence type="ECO:0000259" key="1">
    <source>
        <dbReference type="PROSITE" id="PS51677"/>
    </source>
</evidence>
<dbReference type="PANTHER" id="PTHR10587">
    <property type="entry name" value="GLYCOSYL TRANSFERASE-RELATED"/>
    <property type="match status" value="1"/>
</dbReference>
<evidence type="ECO:0000313" key="2">
    <source>
        <dbReference type="EMBL" id="MBC5622738.1"/>
    </source>
</evidence>
<accession>A0ABR7D498</accession>
<name>A0ABR7D498_9BACT</name>
<gene>
    <name evidence="2" type="ORF">H8S64_16720</name>
</gene>
<comment type="caution">
    <text evidence="2">The sequence shown here is derived from an EMBL/GenBank/DDBJ whole genome shotgun (WGS) entry which is preliminary data.</text>
</comment>
<organism evidence="2 3">
    <name type="scientific">Butyricimonas hominis</name>
    <dbReference type="NCBI Taxonomy" id="2763032"/>
    <lineage>
        <taxon>Bacteria</taxon>
        <taxon>Pseudomonadati</taxon>
        <taxon>Bacteroidota</taxon>
        <taxon>Bacteroidia</taxon>
        <taxon>Bacteroidales</taxon>
        <taxon>Odoribacteraceae</taxon>
        <taxon>Butyricimonas</taxon>
    </lineage>
</organism>
<dbReference type="InterPro" id="IPR050248">
    <property type="entry name" value="Polysacc_deacetylase_ArnD"/>
</dbReference>
<dbReference type="PROSITE" id="PS51677">
    <property type="entry name" value="NODB"/>
    <property type="match status" value="1"/>
</dbReference>